<feature type="compositionally biased region" description="Acidic residues" evidence="1">
    <location>
        <begin position="495"/>
        <end position="512"/>
    </location>
</feature>
<sequence length="512" mass="56929">MRFMVNIAAGLTAMLLAGGEARAEWWKAQSRHFTVYSEGRDETLRGFAERLEKFDFLLRTITGIDETRQGSPVQVFMLSSEDKVRKLIGDRNVAGFYSTSDRIAFAVLSRNRKTSEFDLGAEEVLFHEYTHHFMLHYFPAAYPAWYVEGFAEFFSVVKFPKDGSIQFGFVPMARAPGLVLGSPYPVKNLFARNADGLSLADGDRYYGTAWLLTHYYQYNTGERHKEMSRYLGDVAKGVPDMNPDSYFAGGLDGLEKDLKAYMRSRLTGSILKISKAEPITITPVDPARGAVIEDELRVINGRKTMDVADLAASLRATAGKYPDSAHVRALLAEAEWDAEQKDTALADADAAIALDPQNARAHAIRAQVLLERAHDSDKPEDWKAALSAIVKANRADTEDPVPLALFYRYHAMRGGKMPDLGYDGLYKAYTLLPQSSTYRMNLARAMAIRGEYRSASILLDPIAYSPHGSELRDYALKMKARLDERAAKKAAGGNVEDEGEDIVGDGPEEAEE</sequence>
<gene>
    <name evidence="2" type="ORF">GGR44_000039</name>
</gene>
<evidence type="ECO:0000313" key="3">
    <source>
        <dbReference type="Proteomes" id="UP000552757"/>
    </source>
</evidence>
<dbReference type="Gene3D" id="1.25.40.10">
    <property type="entry name" value="Tetratricopeptide repeat domain"/>
    <property type="match status" value="1"/>
</dbReference>
<dbReference type="Proteomes" id="UP000552757">
    <property type="component" value="Unassembled WGS sequence"/>
</dbReference>
<proteinExistence type="predicted"/>
<comment type="caution">
    <text evidence="2">The sequence shown here is derived from an EMBL/GenBank/DDBJ whole genome shotgun (WGS) entry which is preliminary data.</text>
</comment>
<name>A0A7W6DBZ1_9SPHN</name>
<feature type="region of interest" description="Disordered" evidence="1">
    <location>
        <begin position="487"/>
        <end position="512"/>
    </location>
</feature>
<organism evidence="2 3">
    <name type="scientific">Sphingobium fontiphilum</name>
    <dbReference type="NCBI Taxonomy" id="944425"/>
    <lineage>
        <taxon>Bacteria</taxon>
        <taxon>Pseudomonadati</taxon>
        <taxon>Pseudomonadota</taxon>
        <taxon>Alphaproteobacteria</taxon>
        <taxon>Sphingomonadales</taxon>
        <taxon>Sphingomonadaceae</taxon>
        <taxon>Sphingobium</taxon>
    </lineage>
</organism>
<evidence type="ECO:0000313" key="2">
    <source>
        <dbReference type="EMBL" id="MBB3980408.1"/>
    </source>
</evidence>
<dbReference type="AlphaFoldDB" id="A0A7W6DBZ1"/>
<dbReference type="RefSeq" id="WP_246344251.1">
    <property type="nucleotide sequence ID" value="NZ_JACIEB010000001.1"/>
</dbReference>
<keyword evidence="3" id="KW-1185">Reference proteome</keyword>
<protein>
    <submittedName>
        <fullName evidence="2">Flp pilus assembly protein TadD</fullName>
    </submittedName>
</protein>
<evidence type="ECO:0000256" key="1">
    <source>
        <dbReference type="SAM" id="MobiDB-lite"/>
    </source>
</evidence>
<dbReference type="SUPFAM" id="SSF48452">
    <property type="entry name" value="TPR-like"/>
    <property type="match status" value="1"/>
</dbReference>
<accession>A0A7W6DBZ1</accession>
<dbReference type="InterPro" id="IPR011990">
    <property type="entry name" value="TPR-like_helical_dom_sf"/>
</dbReference>
<dbReference type="EMBL" id="JACIEB010000001">
    <property type="protein sequence ID" value="MBB3980408.1"/>
    <property type="molecule type" value="Genomic_DNA"/>
</dbReference>
<reference evidence="2 3" key="1">
    <citation type="submission" date="2020-08" db="EMBL/GenBank/DDBJ databases">
        <title>Genomic Encyclopedia of Type Strains, Phase IV (KMG-IV): sequencing the most valuable type-strain genomes for metagenomic binning, comparative biology and taxonomic classification.</title>
        <authorList>
            <person name="Goeker M."/>
        </authorList>
    </citation>
    <scope>NUCLEOTIDE SEQUENCE [LARGE SCALE GENOMIC DNA]</scope>
    <source>
        <strain evidence="2 3">DSM 29348</strain>
    </source>
</reference>